<keyword evidence="2" id="KW-1185">Reference proteome</keyword>
<proteinExistence type="predicted"/>
<dbReference type="PANTHER" id="PTHR33463">
    <property type="entry name" value="NB-ARC DOMAIN-CONTAINING PROTEIN-RELATED"/>
    <property type="match status" value="1"/>
</dbReference>
<feature type="non-terminal residue" evidence="1">
    <location>
        <position position="1"/>
    </location>
</feature>
<dbReference type="Gramene" id="TVU14487">
    <property type="protein sequence ID" value="TVU14487"/>
    <property type="gene ID" value="EJB05_37958"/>
</dbReference>
<dbReference type="OrthoDB" id="664352at2759"/>
<evidence type="ECO:0000313" key="1">
    <source>
        <dbReference type="EMBL" id="TVU14487.1"/>
    </source>
</evidence>
<evidence type="ECO:0000313" key="2">
    <source>
        <dbReference type="Proteomes" id="UP000324897"/>
    </source>
</evidence>
<dbReference type="InterPro" id="IPR032675">
    <property type="entry name" value="LRR_dom_sf"/>
</dbReference>
<accession>A0A5J9TTE5</accession>
<protein>
    <submittedName>
        <fullName evidence="1">Uncharacterized protein</fullName>
    </submittedName>
</protein>
<sequence>MYISGLKAAEFNALLREEAAIIVARHPCMQDIDIAVVTDWCLYCLCLHYCFHGTDRVYWVAQAPNFCLYDGVTQSSKTKEICDALHMEINWDCDASQLKKLFTNFMEDPEAPFLIVEDDTIYQRKPYSWIWISTTSKNMKVLEEMQTIPATTTSLFTVFENAMGQRRLSDKLFEQCSILQVLILSQCTFSFILPRFLKCHKLRFLGVDYCRDDKIIKEEESSTEWIFLHNLWVLDIRHTHWDKIISLDKIDLMANLQELNIEGFCCWQYTNKIQERLPDLQRLRITKPTQQAETSVISSSSNSFMDKKTLEILDLSGNRDMKNLPAGLLNASILQVLIVDDCDGLEDVVSDRLPSSLRLFSFDGYGPASHWTSLVELPQKNSRLESASDANKKDTVKISKISLQGCVQLENLFVRGLSNLEELDLSGSPIKVLDFETMVADVPRLRRLFLLGCQHLRAIRWGSFNSAGLDVVCVDTRSGKALGFTRPPLSQHESFGLQLHAVLADARLFRSLGPLCKSYVPGHIYFSIHITSSMENYGVVQLEATDKGITELINQLHHAPPYQYGDVLTETIRDASLVSFPQPPNQQLDCHIEIGDGSLALESELIPQNTSLADVMPFYLESLHMHDAVTYTSMPNGEWRSLRWCRVERCPNLETIFPPGTRDSSHQLETIWASDLLKARSIFSKGGVRYPSFGNLQHLHLCSCPRLQFVLPVWVWTFPSLKTIHIIHCGDLSHVLVLDETYPEKIAIQGVPFPKLTTIHLYNLPKLQQICEVKMLAPALENIWIRGCFGLRRLPALEGRKQGVKKPAIAIEKDIWDALQWDRAAGHHPELYETPVHSRHYRRSRLLRGTVLSIRCCFDKSVARSSAMDAATDAVFFFHVVYAGVALA</sequence>
<dbReference type="SUPFAM" id="SSF52058">
    <property type="entry name" value="L domain-like"/>
    <property type="match status" value="1"/>
</dbReference>
<dbReference type="Gene3D" id="3.80.10.10">
    <property type="entry name" value="Ribonuclease Inhibitor"/>
    <property type="match status" value="2"/>
</dbReference>
<comment type="caution">
    <text evidence="1">The sequence shown here is derived from an EMBL/GenBank/DDBJ whole genome shotgun (WGS) entry which is preliminary data.</text>
</comment>
<organism evidence="1 2">
    <name type="scientific">Eragrostis curvula</name>
    <name type="common">weeping love grass</name>
    <dbReference type="NCBI Taxonomy" id="38414"/>
    <lineage>
        <taxon>Eukaryota</taxon>
        <taxon>Viridiplantae</taxon>
        <taxon>Streptophyta</taxon>
        <taxon>Embryophyta</taxon>
        <taxon>Tracheophyta</taxon>
        <taxon>Spermatophyta</taxon>
        <taxon>Magnoliopsida</taxon>
        <taxon>Liliopsida</taxon>
        <taxon>Poales</taxon>
        <taxon>Poaceae</taxon>
        <taxon>PACMAD clade</taxon>
        <taxon>Chloridoideae</taxon>
        <taxon>Eragrostideae</taxon>
        <taxon>Eragrostidinae</taxon>
        <taxon>Eragrostis</taxon>
    </lineage>
</organism>
<name>A0A5J9TTE5_9POAL</name>
<reference evidence="1 2" key="1">
    <citation type="journal article" date="2019" name="Sci. Rep.">
        <title>A high-quality genome of Eragrostis curvula grass provides insights into Poaceae evolution and supports new strategies to enhance forage quality.</title>
        <authorList>
            <person name="Carballo J."/>
            <person name="Santos B.A.C.M."/>
            <person name="Zappacosta D."/>
            <person name="Garbus I."/>
            <person name="Selva J.P."/>
            <person name="Gallo C.A."/>
            <person name="Diaz A."/>
            <person name="Albertini E."/>
            <person name="Caccamo M."/>
            <person name="Echenique V."/>
        </authorList>
    </citation>
    <scope>NUCLEOTIDE SEQUENCE [LARGE SCALE GENOMIC DNA]</scope>
    <source>
        <strain evidence="2">cv. Victoria</strain>
        <tissue evidence="1">Leaf</tissue>
    </source>
</reference>
<dbReference type="PANTHER" id="PTHR33463:SF194">
    <property type="entry name" value="OS04G0431700 PROTEIN"/>
    <property type="match status" value="1"/>
</dbReference>
<gene>
    <name evidence="1" type="ORF">EJB05_37958</name>
</gene>
<dbReference type="Proteomes" id="UP000324897">
    <property type="component" value="Unassembled WGS sequence"/>
</dbReference>
<dbReference type="SUPFAM" id="SSF52047">
    <property type="entry name" value="RNI-like"/>
    <property type="match status" value="1"/>
</dbReference>
<dbReference type="EMBL" id="RWGY01000031">
    <property type="protein sequence ID" value="TVU14487.1"/>
    <property type="molecule type" value="Genomic_DNA"/>
</dbReference>
<dbReference type="InterPro" id="IPR050905">
    <property type="entry name" value="Plant_NBS-LRR"/>
</dbReference>
<dbReference type="AlphaFoldDB" id="A0A5J9TTE5"/>